<dbReference type="InterPro" id="IPR041362">
    <property type="entry name" value="TIG2_plexin"/>
</dbReference>
<dbReference type="PANTHER" id="PTHR22625">
    <property type="entry name" value="PLEXIN"/>
    <property type="match status" value="1"/>
</dbReference>
<dbReference type="SUPFAM" id="SSF81296">
    <property type="entry name" value="E set domains"/>
    <property type="match status" value="3"/>
</dbReference>
<dbReference type="GO" id="GO:0008045">
    <property type="term" value="P:motor neuron axon guidance"/>
    <property type="evidence" value="ECO:0007669"/>
    <property type="project" value="TreeGrafter"/>
</dbReference>
<dbReference type="Pfam" id="PF01833">
    <property type="entry name" value="TIG"/>
    <property type="match status" value="3"/>
</dbReference>
<dbReference type="AlphaFoldDB" id="A0A3P7IE55"/>
<dbReference type="GO" id="GO:0005886">
    <property type="term" value="C:plasma membrane"/>
    <property type="evidence" value="ECO:0007669"/>
    <property type="project" value="TreeGrafter"/>
</dbReference>
<feature type="domain" description="IPT/TIG" evidence="1">
    <location>
        <begin position="411"/>
        <end position="490"/>
    </location>
</feature>
<dbReference type="PANTHER" id="PTHR22625:SF44">
    <property type="entry name" value="PLEXIN-B"/>
    <property type="match status" value="1"/>
</dbReference>
<name>A0A3P7IE55_STRVU</name>
<dbReference type="EMBL" id="UYYB01002250">
    <property type="protein sequence ID" value="VDM66183.1"/>
    <property type="molecule type" value="Genomic_DNA"/>
</dbReference>
<dbReference type="GO" id="GO:0050772">
    <property type="term" value="P:positive regulation of axonogenesis"/>
    <property type="evidence" value="ECO:0007669"/>
    <property type="project" value="TreeGrafter"/>
</dbReference>
<organism evidence="2 3">
    <name type="scientific">Strongylus vulgaris</name>
    <name type="common">Blood worm</name>
    <dbReference type="NCBI Taxonomy" id="40348"/>
    <lineage>
        <taxon>Eukaryota</taxon>
        <taxon>Metazoa</taxon>
        <taxon>Ecdysozoa</taxon>
        <taxon>Nematoda</taxon>
        <taxon>Chromadorea</taxon>
        <taxon>Rhabditida</taxon>
        <taxon>Rhabditina</taxon>
        <taxon>Rhabditomorpha</taxon>
        <taxon>Strongyloidea</taxon>
        <taxon>Strongylidae</taxon>
        <taxon>Strongylus</taxon>
    </lineage>
</organism>
<dbReference type="GO" id="GO:0008360">
    <property type="term" value="P:regulation of cell shape"/>
    <property type="evidence" value="ECO:0007669"/>
    <property type="project" value="TreeGrafter"/>
</dbReference>
<evidence type="ECO:0000313" key="3">
    <source>
        <dbReference type="Proteomes" id="UP000270094"/>
    </source>
</evidence>
<feature type="domain" description="IPT/TIG" evidence="1">
    <location>
        <begin position="323"/>
        <end position="409"/>
    </location>
</feature>
<evidence type="ECO:0000259" key="1">
    <source>
        <dbReference type="SMART" id="SM00429"/>
    </source>
</evidence>
<dbReference type="GO" id="GO:0002116">
    <property type="term" value="C:semaphorin receptor complex"/>
    <property type="evidence" value="ECO:0007669"/>
    <property type="project" value="TreeGrafter"/>
</dbReference>
<sequence length="491" mass="52430">MYVDSVPLRALPSGLKSVSCAHCLLYILQVQCLPSPKGCHLQHLPALITLLNTISPSTTVVLSKPALRVVPLGHFANGVQSRVNACQMENGKADECVHIKELSRIAIPLGGAQEISFSVAHIDRLPKDREYACRIMLNGNPISTLAVLSQDTVKCAAARLSYPNPLPNVTVPLELVQGDEVIDSTEVSIYSCSLLAADCSSCVYISSTWSCSWCSGRCSHECTQPAQEVVCDRPLITSFSPSSGPTEGGTEITIHGRDLGSSIEDVRDRVIVAGSRCSVISYEISKKIVCRVEKGSSSGPIRITVGKTSSRVAESVMLYSFVEVSVFSVYPLFAPVSGGTKVTLYGQNLDAGSNVTVKIGDAACENIVRNSTSSLTCIVTRASSPTKTAKVNVAIDAARLKVPSTFDFRPDPSITTVFPLISFKSGGRAVTVEGTNFDAILSARMFFVSSTAPPFEVVSKLSSCQIQNATIMFCLTPELLPGPHARTAYAR</sequence>
<dbReference type="Proteomes" id="UP000270094">
    <property type="component" value="Unassembled WGS sequence"/>
</dbReference>
<protein>
    <recommendedName>
        <fullName evidence="1">IPT/TIG domain-containing protein</fullName>
    </recommendedName>
</protein>
<gene>
    <name evidence="2" type="ORF">SVUK_LOCUS1181</name>
</gene>
<dbReference type="Gene3D" id="2.60.40.10">
    <property type="entry name" value="Immunoglobulins"/>
    <property type="match status" value="3"/>
</dbReference>
<keyword evidence="3" id="KW-1185">Reference proteome</keyword>
<dbReference type="GO" id="GO:0007162">
    <property type="term" value="P:negative regulation of cell adhesion"/>
    <property type="evidence" value="ECO:0007669"/>
    <property type="project" value="TreeGrafter"/>
</dbReference>
<dbReference type="InterPro" id="IPR031148">
    <property type="entry name" value="Plexin"/>
</dbReference>
<dbReference type="OrthoDB" id="125363at2759"/>
<dbReference type="GO" id="GO:0017154">
    <property type="term" value="F:semaphorin receptor activity"/>
    <property type="evidence" value="ECO:0007669"/>
    <property type="project" value="InterPro"/>
</dbReference>
<dbReference type="Pfam" id="PF18020">
    <property type="entry name" value="TIG_2"/>
    <property type="match status" value="1"/>
</dbReference>
<dbReference type="GO" id="GO:0097374">
    <property type="term" value="P:sensory neuron axon guidance"/>
    <property type="evidence" value="ECO:0007669"/>
    <property type="project" value="TreeGrafter"/>
</dbReference>
<dbReference type="SMART" id="SM00429">
    <property type="entry name" value="IPT"/>
    <property type="match status" value="3"/>
</dbReference>
<evidence type="ECO:0000313" key="2">
    <source>
        <dbReference type="EMBL" id="VDM66183.1"/>
    </source>
</evidence>
<feature type="domain" description="IPT/TIG" evidence="1">
    <location>
        <begin position="233"/>
        <end position="322"/>
    </location>
</feature>
<proteinExistence type="predicted"/>
<reference evidence="2 3" key="1">
    <citation type="submission" date="2018-11" db="EMBL/GenBank/DDBJ databases">
        <authorList>
            <consortium name="Pathogen Informatics"/>
        </authorList>
    </citation>
    <scope>NUCLEOTIDE SEQUENCE [LARGE SCALE GENOMIC DNA]</scope>
</reference>
<dbReference type="InterPro" id="IPR002909">
    <property type="entry name" value="IPT_dom"/>
</dbReference>
<dbReference type="GO" id="GO:0030334">
    <property type="term" value="P:regulation of cell migration"/>
    <property type="evidence" value="ECO:0007669"/>
    <property type="project" value="TreeGrafter"/>
</dbReference>
<dbReference type="InterPro" id="IPR014756">
    <property type="entry name" value="Ig_E-set"/>
</dbReference>
<dbReference type="InterPro" id="IPR013783">
    <property type="entry name" value="Ig-like_fold"/>
</dbReference>
<accession>A0A3P7IE55</accession>